<keyword evidence="3" id="KW-1185">Reference proteome</keyword>
<evidence type="ECO:0000259" key="1">
    <source>
        <dbReference type="Pfam" id="PF13358"/>
    </source>
</evidence>
<dbReference type="InterPro" id="IPR038717">
    <property type="entry name" value="Tc1-like_DDE_dom"/>
</dbReference>
<dbReference type="GO" id="GO:0003676">
    <property type="term" value="F:nucleic acid binding"/>
    <property type="evidence" value="ECO:0007669"/>
    <property type="project" value="InterPro"/>
</dbReference>
<protein>
    <submittedName>
        <fullName evidence="2">Mariner Mos1 transposase</fullName>
    </submittedName>
</protein>
<organism evidence="2 3">
    <name type="scientific">Eumeta variegata</name>
    <name type="common">Bagworm moth</name>
    <name type="synonym">Eumeta japonica</name>
    <dbReference type="NCBI Taxonomy" id="151549"/>
    <lineage>
        <taxon>Eukaryota</taxon>
        <taxon>Metazoa</taxon>
        <taxon>Ecdysozoa</taxon>
        <taxon>Arthropoda</taxon>
        <taxon>Hexapoda</taxon>
        <taxon>Insecta</taxon>
        <taxon>Pterygota</taxon>
        <taxon>Neoptera</taxon>
        <taxon>Endopterygota</taxon>
        <taxon>Lepidoptera</taxon>
        <taxon>Glossata</taxon>
        <taxon>Ditrysia</taxon>
        <taxon>Tineoidea</taxon>
        <taxon>Psychidae</taxon>
        <taxon>Oiketicinae</taxon>
        <taxon>Eumeta</taxon>
    </lineage>
</organism>
<dbReference type="AlphaFoldDB" id="A0A4C1XV61"/>
<reference evidence="2 3" key="1">
    <citation type="journal article" date="2019" name="Commun. Biol.">
        <title>The bagworm genome reveals a unique fibroin gene that provides high tensile strength.</title>
        <authorList>
            <person name="Kono N."/>
            <person name="Nakamura H."/>
            <person name="Ohtoshi R."/>
            <person name="Tomita M."/>
            <person name="Numata K."/>
            <person name="Arakawa K."/>
        </authorList>
    </citation>
    <scope>NUCLEOTIDE SEQUENCE [LARGE SCALE GENOMIC DNA]</scope>
</reference>
<sequence>MPLENRKTASSKWYTTICLPDVFERIRKNNRQRRIILHHDNARCHTSVEITRVLRGQKIELTGHPAYSRDLAPDDFYLSPSVKNKLRGQRFSRREEAVVAFKMYFLEINRNRKSAIEIGFSVCKSTSIIMANI</sequence>
<dbReference type="Pfam" id="PF13358">
    <property type="entry name" value="DDE_3"/>
    <property type="match status" value="1"/>
</dbReference>
<dbReference type="InterPro" id="IPR036397">
    <property type="entry name" value="RNaseH_sf"/>
</dbReference>
<dbReference type="InterPro" id="IPR052709">
    <property type="entry name" value="Transposase-MT_Hybrid"/>
</dbReference>
<dbReference type="STRING" id="151549.A0A4C1XV61"/>
<dbReference type="Gene3D" id="3.30.420.10">
    <property type="entry name" value="Ribonuclease H-like superfamily/Ribonuclease H"/>
    <property type="match status" value="1"/>
</dbReference>
<feature type="domain" description="Tc1-like transposase DDE" evidence="1">
    <location>
        <begin position="19"/>
        <end position="96"/>
    </location>
</feature>
<comment type="caution">
    <text evidence="2">The sequence shown here is derived from an EMBL/GenBank/DDBJ whole genome shotgun (WGS) entry which is preliminary data.</text>
</comment>
<proteinExistence type="predicted"/>
<gene>
    <name evidence="2" type="ORF">EVAR_51461_1</name>
</gene>
<evidence type="ECO:0000313" key="2">
    <source>
        <dbReference type="EMBL" id="GBP66474.1"/>
    </source>
</evidence>
<dbReference type="PANTHER" id="PTHR46060">
    <property type="entry name" value="MARINER MOS1 TRANSPOSASE-LIKE PROTEIN"/>
    <property type="match status" value="1"/>
</dbReference>
<evidence type="ECO:0000313" key="3">
    <source>
        <dbReference type="Proteomes" id="UP000299102"/>
    </source>
</evidence>
<accession>A0A4C1XV61</accession>
<dbReference type="PANTHER" id="PTHR46060:SF1">
    <property type="entry name" value="MARINER MOS1 TRANSPOSASE-LIKE PROTEIN"/>
    <property type="match status" value="1"/>
</dbReference>
<name>A0A4C1XV61_EUMVA</name>
<dbReference type="EMBL" id="BGZK01000957">
    <property type="protein sequence ID" value="GBP66474.1"/>
    <property type="molecule type" value="Genomic_DNA"/>
</dbReference>
<dbReference type="Proteomes" id="UP000299102">
    <property type="component" value="Unassembled WGS sequence"/>
</dbReference>
<dbReference type="OrthoDB" id="10017160at2759"/>